<feature type="transmembrane region" description="Helical" evidence="3">
    <location>
        <begin position="115"/>
        <end position="134"/>
    </location>
</feature>
<keyword evidence="3" id="KW-0812">Transmembrane</keyword>
<evidence type="ECO:0000313" key="6">
    <source>
        <dbReference type="Proteomes" id="UP000703661"/>
    </source>
</evidence>
<dbReference type="Proteomes" id="UP000703661">
    <property type="component" value="Unassembled WGS sequence"/>
</dbReference>
<feature type="domain" description="Calcium channel YVC1-like C-terminal transmembrane" evidence="4">
    <location>
        <begin position="12"/>
        <end position="282"/>
    </location>
</feature>
<reference evidence="5" key="1">
    <citation type="journal article" date="2020" name="Fungal Divers.">
        <title>Resolving the Mortierellaceae phylogeny through synthesis of multi-gene phylogenetics and phylogenomics.</title>
        <authorList>
            <person name="Vandepol N."/>
            <person name="Liber J."/>
            <person name="Desiro A."/>
            <person name="Na H."/>
            <person name="Kennedy M."/>
            <person name="Barry K."/>
            <person name="Grigoriev I.V."/>
            <person name="Miller A.N."/>
            <person name="O'Donnell K."/>
            <person name="Stajich J.E."/>
            <person name="Bonito G."/>
        </authorList>
    </citation>
    <scope>NUCLEOTIDE SEQUENCE</scope>
    <source>
        <strain evidence="5">NRRL 2769</strain>
    </source>
</reference>
<feature type="compositionally biased region" description="Polar residues" evidence="2">
    <location>
        <begin position="414"/>
        <end position="428"/>
    </location>
</feature>
<feature type="compositionally biased region" description="Polar residues" evidence="2">
    <location>
        <begin position="371"/>
        <end position="393"/>
    </location>
</feature>
<dbReference type="EMBL" id="JAAAID010000164">
    <property type="protein sequence ID" value="KAG0021353.1"/>
    <property type="molecule type" value="Genomic_DNA"/>
</dbReference>
<feature type="compositionally biased region" description="Basic and acidic residues" evidence="2">
    <location>
        <begin position="504"/>
        <end position="514"/>
    </location>
</feature>
<feature type="region of interest" description="Disordered" evidence="2">
    <location>
        <begin position="300"/>
        <end position="393"/>
    </location>
</feature>
<protein>
    <recommendedName>
        <fullName evidence="4">Calcium channel YVC1-like C-terminal transmembrane domain-containing protein</fullName>
    </recommendedName>
</protein>
<gene>
    <name evidence="5" type="ORF">BGZ80_002574</name>
</gene>
<comment type="caution">
    <text evidence="5">The sequence shown here is derived from an EMBL/GenBank/DDBJ whole genome shotgun (WGS) entry which is preliminary data.</text>
</comment>
<evidence type="ECO:0000313" key="5">
    <source>
        <dbReference type="EMBL" id="KAG0021353.1"/>
    </source>
</evidence>
<evidence type="ECO:0000256" key="1">
    <source>
        <dbReference type="SAM" id="Coils"/>
    </source>
</evidence>
<dbReference type="PANTHER" id="PTHR35859">
    <property type="entry name" value="NONSELECTIVE CATION CHANNEL PROTEIN"/>
    <property type="match status" value="1"/>
</dbReference>
<evidence type="ECO:0000259" key="4">
    <source>
        <dbReference type="Pfam" id="PF23317"/>
    </source>
</evidence>
<dbReference type="InterPro" id="IPR056336">
    <property type="entry name" value="YVC1_C"/>
</dbReference>
<feature type="transmembrane region" description="Helical" evidence="3">
    <location>
        <begin position="262"/>
        <end position="282"/>
    </location>
</feature>
<feature type="compositionally biased region" description="Polar residues" evidence="2">
    <location>
        <begin position="328"/>
        <end position="340"/>
    </location>
</feature>
<keyword evidence="3" id="KW-1133">Transmembrane helix</keyword>
<feature type="region of interest" description="Disordered" evidence="2">
    <location>
        <begin position="413"/>
        <end position="440"/>
    </location>
</feature>
<dbReference type="PANTHER" id="PTHR35859:SF5">
    <property type="entry name" value="ION TRANSPORT DOMAIN-CONTAINING PROTEIN"/>
    <property type="match status" value="1"/>
</dbReference>
<dbReference type="Pfam" id="PF23317">
    <property type="entry name" value="YVC1_C"/>
    <property type="match status" value="1"/>
</dbReference>
<accession>A0A9P6T300</accession>
<evidence type="ECO:0000256" key="2">
    <source>
        <dbReference type="SAM" id="MobiDB-lite"/>
    </source>
</evidence>
<dbReference type="InterPro" id="IPR052971">
    <property type="entry name" value="TRP_calcium_channel"/>
</dbReference>
<name>A0A9P6T300_9FUNG</name>
<keyword evidence="3" id="KW-0472">Membrane</keyword>
<feature type="compositionally biased region" description="Basic and acidic residues" evidence="2">
    <location>
        <begin position="354"/>
        <end position="367"/>
    </location>
</feature>
<feature type="transmembrane region" description="Helical" evidence="3">
    <location>
        <begin position="41"/>
        <end position="63"/>
    </location>
</feature>
<feature type="coiled-coil region" evidence="1">
    <location>
        <begin position="537"/>
        <end position="564"/>
    </location>
</feature>
<keyword evidence="1" id="KW-0175">Coiled coil</keyword>
<feature type="transmembrane region" description="Helical" evidence="3">
    <location>
        <begin position="75"/>
        <end position="95"/>
    </location>
</feature>
<evidence type="ECO:0000256" key="3">
    <source>
        <dbReference type="SAM" id="Phobius"/>
    </source>
</evidence>
<feature type="transmembrane region" description="Helical" evidence="3">
    <location>
        <begin position="174"/>
        <end position="196"/>
    </location>
</feature>
<feature type="region of interest" description="Disordered" evidence="2">
    <location>
        <begin position="503"/>
        <end position="523"/>
    </location>
</feature>
<keyword evidence="6" id="KW-1185">Reference proteome</keyword>
<sequence>MLYVIDQIWLGEIIMDVFALSYTLDEFLQLKDSGLSSYFGTVWNLFDVPIYIIFLVFMVLRIITFFTNSNEMSNFAYDFLACNSILLWPRLFAALDHYKFFGTMLIVLRQMLLDAMLFIALSFIFYVGFLQAFFALHDNTKSYGEIAWLLLQVFFGSAFLGFEQAQEISELFGAPLMVLFVAISVLMLYTLLISIFSQTFSEVSANAKEEFMFLFSVKVMEEVKSDALYEFQPPFNILAGVFIWPCRLLYPPEVVGKLSRVLLRFFYFPELVCIWLFEILVLSKKPPYVPVRPGHVEHHGTYNSTSSVPEYEDGSVGNEAARRRQGERSNSGVMNNSTLGSFPEVAPSPVEPQRLSEEPHQIGETHPPDSSFKTQQHQRQQPDRLNTNELGSSSAQEILSPYFESIRKFRDANRNGSSVVTAPSTRNGSEGGPEHPQYSYYASAPIGMGVTRQGSTSGYRRPRRGTGTEATLANTYQGISSSYHNAATGGDLSSLIGGSFAGDHYSHHQFHDQHPQQQQQQQHEDIEELALLMETRQAEMQIRMDQIESKLDRLLLALTNNNQNGK</sequence>
<proteinExistence type="predicted"/>
<organism evidence="5 6">
    <name type="scientific">Entomortierella chlamydospora</name>
    <dbReference type="NCBI Taxonomy" id="101097"/>
    <lineage>
        <taxon>Eukaryota</taxon>
        <taxon>Fungi</taxon>
        <taxon>Fungi incertae sedis</taxon>
        <taxon>Mucoromycota</taxon>
        <taxon>Mortierellomycotina</taxon>
        <taxon>Mortierellomycetes</taxon>
        <taxon>Mortierellales</taxon>
        <taxon>Mortierellaceae</taxon>
        <taxon>Entomortierella</taxon>
    </lineage>
</organism>
<dbReference type="AlphaFoldDB" id="A0A9P6T300"/>
<feature type="transmembrane region" description="Helical" evidence="3">
    <location>
        <begin position="146"/>
        <end position="162"/>
    </location>
</feature>